<dbReference type="PANTHER" id="PTHR11705:SF143">
    <property type="entry name" value="SLL0236 PROTEIN"/>
    <property type="match status" value="1"/>
</dbReference>
<proteinExistence type="inferred from homology"/>
<keyword evidence="3" id="KW-0645">Protease</keyword>
<feature type="domain" description="Peptidase M14" evidence="8">
    <location>
        <begin position="44"/>
        <end position="212"/>
    </location>
</feature>
<dbReference type="RefSeq" id="WP_407030074.1">
    <property type="nucleotide sequence ID" value="NZ_JAQGEF010000002.1"/>
</dbReference>
<dbReference type="EMBL" id="JAQGEF010000002">
    <property type="protein sequence ID" value="MDA3613746.1"/>
    <property type="molecule type" value="Genomic_DNA"/>
</dbReference>
<keyword evidence="7" id="KW-0732">Signal</keyword>
<keyword evidence="4" id="KW-0378">Hydrolase</keyword>
<evidence type="ECO:0000313" key="10">
    <source>
        <dbReference type="Proteomes" id="UP001210231"/>
    </source>
</evidence>
<comment type="similarity">
    <text evidence="2">Belongs to the peptidase M14 family.</text>
</comment>
<dbReference type="PANTHER" id="PTHR11705">
    <property type="entry name" value="PROTEASE FAMILY M14 CARBOXYPEPTIDASE A,B"/>
    <property type="match status" value="1"/>
</dbReference>
<evidence type="ECO:0000256" key="2">
    <source>
        <dbReference type="ARBA" id="ARBA00005988"/>
    </source>
</evidence>
<accession>A0ABT4UFZ3</accession>
<feature type="signal peptide" evidence="7">
    <location>
        <begin position="1"/>
        <end position="19"/>
    </location>
</feature>
<comment type="caution">
    <text evidence="9">The sequence shown here is derived from an EMBL/GenBank/DDBJ whole genome shotgun (WGS) entry which is preliminary data.</text>
</comment>
<keyword evidence="6" id="KW-0482">Metalloprotease</keyword>
<sequence>MIKKSLLFSSILLCAQLSAQQVVTNPQKFLGYNVGEKFTPHYKIVNYFNQLAKEAPTKIKVQQYGITNEGKPLIYAIVSTPENMANIESIRLNNLKLAGIENGGGEINGKAIVWLSYNVHGNEASSSEASMATAYSLVNDAKCQDWLKNAIVILDPCLNPDGRDRYVNWYNSMLGKQMDVHPNSREHLEPWPGGRSNHYYFDLNRDWAWQTQVESQQRAVLYHQWLPQIHVDYHEQGYNEPYFFAPAAEPIHDVITPWQRNFALQIGKNNARYFDQNNWLYFTKERFDLFYPSYGDTYPTYNGAIGMTYEQGGHSRGGLGIVNEDGDTLTLVDRAKHHYTTGLATLEISAQNANELQKNFKQFFDNAKTSGIGDYKSFVLKYKGNEARIPALLELLDRNKIQYSYSGGGTAKGYNYFTNKEESFSLEKGDIVISTIQPFGNMAKVLFEPKSNLKDSVTYDITAWAMPYAYGINGYAVKEKLATDMGNKPVVKADTIGNAYAYIKTWKSMEDARFLAACLKEGIKVRMSERPFEYGSKKYQPGSLIFIKTSNQSVVDFYSKIKELAAKYKVSLEAVTSGFVDKGADFGSPDVKMVHAPKIAVLLSDGVSSLNGGAVWDFFDNDLGYPASMLNISTVSQAGLSGYDVLVLPEGNYGKALEKNGVIHSWVQRGGKLIAFKRSVNQLVAGEWGIETKKDEEDKKDKKDPYEILKPYGNAEREQIKHSNAGTIYKMEIDNTHPLAFGYPDYYYTLKADNNIFSFMENGWNVGVIKKDSKVAGFNGIHSLNKLKDGVLFGEVPTGRGSVVFFTDDVLFRNFWQNGKLFMANAIFMVNQGNKFTL</sequence>
<keyword evidence="10" id="KW-1185">Reference proteome</keyword>
<dbReference type="SUPFAM" id="SSF53187">
    <property type="entry name" value="Zn-dependent exopeptidases"/>
    <property type="match status" value="1"/>
</dbReference>
<reference evidence="9 10" key="1">
    <citation type="submission" date="2022-12" db="EMBL/GenBank/DDBJ databases">
        <title>Chitinophagaceae gen. sp. nov., a new member of the family Chitinophagaceae, isolated from soil in a chemical factory.</title>
        <authorList>
            <person name="Ke Z."/>
        </authorList>
    </citation>
    <scope>NUCLEOTIDE SEQUENCE [LARGE SCALE GENOMIC DNA]</scope>
    <source>
        <strain evidence="9 10">LY-5</strain>
    </source>
</reference>
<evidence type="ECO:0000313" key="9">
    <source>
        <dbReference type="EMBL" id="MDA3613746.1"/>
    </source>
</evidence>
<evidence type="ECO:0000256" key="1">
    <source>
        <dbReference type="ARBA" id="ARBA00001947"/>
    </source>
</evidence>
<keyword evidence="5" id="KW-0862">Zinc</keyword>
<dbReference type="Pfam" id="PF00246">
    <property type="entry name" value="Peptidase_M14"/>
    <property type="match status" value="1"/>
</dbReference>
<evidence type="ECO:0000256" key="7">
    <source>
        <dbReference type="SAM" id="SignalP"/>
    </source>
</evidence>
<evidence type="ECO:0000256" key="6">
    <source>
        <dbReference type="ARBA" id="ARBA00023049"/>
    </source>
</evidence>
<dbReference type="InterPro" id="IPR000834">
    <property type="entry name" value="Peptidase_M14"/>
</dbReference>
<dbReference type="Proteomes" id="UP001210231">
    <property type="component" value="Unassembled WGS sequence"/>
</dbReference>
<dbReference type="Gene3D" id="3.40.630.10">
    <property type="entry name" value="Zn peptidases"/>
    <property type="match status" value="1"/>
</dbReference>
<evidence type="ECO:0000256" key="3">
    <source>
        <dbReference type="ARBA" id="ARBA00022670"/>
    </source>
</evidence>
<dbReference type="SUPFAM" id="SSF52317">
    <property type="entry name" value="Class I glutamine amidotransferase-like"/>
    <property type="match status" value="1"/>
</dbReference>
<feature type="chain" id="PRO_5046626011" evidence="7">
    <location>
        <begin position="20"/>
        <end position="838"/>
    </location>
</feature>
<name>A0ABT4UFZ3_9BACT</name>
<evidence type="ECO:0000259" key="8">
    <source>
        <dbReference type="Pfam" id="PF00246"/>
    </source>
</evidence>
<comment type="cofactor">
    <cofactor evidence="1">
        <name>Zn(2+)</name>
        <dbReference type="ChEBI" id="CHEBI:29105"/>
    </cofactor>
</comment>
<dbReference type="CDD" id="cd06238">
    <property type="entry name" value="M14-like"/>
    <property type="match status" value="1"/>
</dbReference>
<organism evidence="9 10">
    <name type="scientific">Polluticaenibacter yanchengensis</name>
    <dbReference type="NCBI Taxonomy" id="3014562"/>
    <lineage>
        <taxon>Bacteria</taxon>
        <taxon>Pseudomonadati</taxon>
        <taxon>Bacteroidota</taxon>
        <taxon>Chitinophagia</taxon>
        <taxon>Chitinophagales</taxon>
        <taxon>Chitinophagaceae</taxon>
        <taxon>Polluticaenibacter</taxon>
    </lineage>
</organism>
<dbReference type="InterPro" id="IPR029062">
    <property type="entry name" value="Class_I_gatase-like"/>
</dbReference>
<evidence type="ECO:0000256" key="5">
    <source>
        <dbReference type="ARBA" id="ARBA00022833"/>
    </source>
</evidence>
<gene>
    <name evidence="9" type="ORF">O3P16_02920</name>
</gene>
<protein>
    <submittedName>
        <fullName evidence="9">M14 family metallopeptidase</fullName>
    </submittedName>
</protein>
<evidence type="ECO:0000256" key="4">
    <source>
        <dbReference type="ARBA" id="ARBA00022801"/>
    </source>
</evidence>